<reference evidence="1" key="1">
    <citation type="thesis" date="2020" institute="ProQuest LLC" country="789 East Eisenhower Parkway, Ann Arbor, MI, USA">
        <title>Comparative Genomics and Chromosome Evolution.</title>
        <authorList>
            <person name="Mudd A.B."/>
        </authorList>
    </citation>
    <scope>NUCLEOTIDE SEQUENCE</scope>
    <source>
        <strain evidence="1">237g6f4</strain>
        <tissue evidence="1">Blood</tissue>
    </source>
</reference>
<dbReference type="Proteomes" id="UP000824782">
    <property type="component" value="Unassembled WGS sequence"/>
</dbReference>
<proteinExistence type="predicted"/>
<sequence>MIEDFMTDGETYIYNNPVHGDDCNREQVYSLYRRENQNWKYAGTELVDGFAGQVLLCNSFIVECICFFDHFFCIFCEIKEVKIIIVWVK</sequence>
<keyword evidence="2" id="KW-1185">Reference proteome</keyword>
<evidence type="ECO:0000313" key="2">
    <source>
        <dbReference type="Proteomes" id="UP000824782"/>
    </source>
</evidence>
<comment type="caution">
    <text evidence="1">The sequence shown here is derived from an EMBL/GenBank/DDBJ whole genome shotgun (WGS) entry which is preliminary data.</text>
</comment>
<protein>
    <submittedName>
        <fullName evidence="1">Uncharacterized protein</fullName>
    </submittedName>
</protein>
<evidence type="ECO:0000313" key="1">
    <source>
        <dbReference type="EMBL" id="KAG8587698.1"/>
    </source>
</evidence>
<name>A0AAV7CRE3_ENGPU</name>
<dbReference type="AlphaFoldDB" id="A0AAV7CRE3"/>
<accession>A0AAV7CRE3</accession>
<gene>
    <name evidence="1" type="ORF">GDO81_005755</name>
</gene>
<dbReference type="EMBL" id="WNYA01000002">
    <property type="protein sequence ID" value="KAG8587698.1"/>
    <property type="molecule type" value="Genomic_DNA"/>
</dbReference>
<organism evidence="1 2">
    <name type="scientific">Engystomops pustulosus</name>
    <name type="common">Tungara frog</name>
    <name type="synonym">Physalaemus pustulosus</name>
    <dbReference type="NCBI Taxonomy" id="76066"/>
    <lineage>
        <taxon>Eukaryota</taxon>
        <taxon>Metazoa</taxon>
        <taxon>Chordata</taxon>
        <taxon>Craniata</taxon>
        <taxon>Vertebrata</taxon>
        <taxon>Euteleostomi</taxon>
        <taxon>Amphibia</taxon>
        <taxon>Batrachia</taxon>
        <taxon>Anura</taxon>
        <taxon>Neobatrachia</taxon>
        <taxon>Hyloidea</taxon>
        <taxon>Leptodactylidae</taxon>
        <taxon>Leiuperinae</taxon>
        <taxon>Engystomops</taxon>
    </lineage>
</organism>